<accession>A0ABW3L0R3</accession>
<reference evidence="2" key="1">
    <citation type="journal article" date="2019" name="Int. J. Syst. Evol. Microbiol.">
        <title>The Global Catalogue of Microorganisms (GCM) 10K type strain sequencing project: providing services to taxonomists for standard genome sequencing and annotation.</title>
        <authorList>
            <consortium name="The Broad Institute Genomics Platform"/>
            <consortium name="The Broad Institute Genome Sequencing Center for Infectious Disease"/>
            <person name="Wu L."/>
            <person name="Ma J."/>
        </authorList>
    </citation>
    <scope>NUCLEOTIDE SEQUENCE [LARGE SCALE GENOMIC DNA]</scope>
    <source>
        <strain evidence="2">CCUG 56607</strain>
    </source>
</reference>
<evidence type="ECO:0000313" key="1">
    <source>
        <dbReference type="EMBL" id="MFD1019505.1"/>
    </source>
</evidence>
<organism evidence="1 2">
    <name type="scientific">Thalassobacillus hwangdonensis</name>
    <dbReference type="NCBI Taxonomy" id="546108"/>
    <lineage>
        <taxon>Bacteria</taxon>
        <taxon>Bacillati</taxon>
        <taxon>Bacillota</taxon>
        <taxon>Bacilli</taxon>
        <taxon>Bacillales</taxon>
        <taxon>Bacillaceae</taxon>
        <taxon>Thalassobacillus</taxon>
    </lineage>
</organism>
<protein>
    <recommendedName>
        <fullName evidence="3">Transposase</fullName>
    </recommendedName>
</protein>
<sequence length="64" mass="7363">MGDLVPLHRRKTDEPNVEASQAVLEAYRIAMKRNLTQLSKLLGQLEGHVTRLEKTYKQKEDNSN</sequence>
<evidence type="ECO:0008006" key="3">
    <source>
        <dbReference type="Google" id="ProtNLM"/>
    </source>
</evidence>
<comment type="caution">
    <text evidence="1">The sequence shown here is derived from an EMBL/GenBank/DDBJ whole genome shotgun (WGS) entry which is preliminary data.</text>
</comment>
<dbReference type="RefSeq" id="WP_386059504.1">
    <property type="nucleotide sequence ID" value="NZ_JBHTKL010000005.1"/>
</dbReference>
<keyword evidence="2" id="KW-1185">Reference proteome</keyword>
<dbReference type="Proteomes" id="UP001596990">
    <property type="component" value="Unassembled WGS sequence"/>
</dbReference>
<proteinExistence type="predicted"/>
<evidence type="ECO:0000313" key="2">
    <source>
        <dbReference type="Proteomes" id="UP001596990"/>
    </source>
</evidence>
<dbReference type="EMBL" id="JBHTKL010000005">
    <property type="protein sequence ID" value="MFD1019505.1"/>
    <property type="molecule type" value="Genomic_DNA"/>
</dbReference>
<name>A0ABW3L0R3_9BACI</name>
<gene>
    <name evidence="1" type="ORF">ACFQ2J_10015</name>
</gene>